<dbReference type="KEGG" id="nwl:NWFMUON74_57000"/>
<name>A0A7G1KRM4_9NOCA</name>
<sequence>MTKRIAVLLSAAAAVGALIAGGGTANADEGPYASYPTKEDCVRGADSYNQMQQERGYKTLRVIRDCYPAYGRWWFDARY</sequence>
<evidence type="ECO:0000313" key="2">
    <source>
        <dbReference type="EMBL" id="BCK57928.1"/>
    </source>
</evidence>
<evidence type="ECO:0000313" key="3">
    <source>
        <dbReference type="Proteomes" id="UP000516173"/>
    </source>
</evidence>
<keyword evidence="3" id="KW-1185">Reference proteome</keyword>
<keyword evidence="1" id="KW-0732">Signal</keyword>
<proteinExistence type="predicted"/>
<dbReference type="EMBL" id="AP023396">
    <property type="protein sequence ID" value="BCK57928.1"/>
    <property type="molecule type" value="Genomic_DNA"/>
</dbReference>
<accession>A0A7G1KRM4</accession>
<dbReference type="RefSeq" id="WP_280320205.1">
    <property type="nucleotide sequence ID" value="NZ_JARWPS010000424.1"/>
</dbReference>
<organism evidence="2 3">
    <name type="scientific">Nocardia wallacei</name>
    <dbReference type="NCBI Taxonomy" id="480035"/>
    <lineage>
        <taxon>Bacteria</taxon>
        <taxon>Bacillati</taxon>
        <taxon>Actinomycetota</taxon>
        <taxon>Actinomycetes</taxon>
        <taxon>Mycobacteriales</taxon>
        <taxon>Nocardiaceae</taxon>
        <taxon>Nocardia</taxon>
    </lineage>
</organism>
<protein>
    <submittedName>
        <fullName evidence="2">Uncharacterized protein</fullName>
    </submittedName>
</protein>
<dbReference type="AlphaFoldDB" id="A0A7G1KRM4"/>
<gene>
    <name evidence="2" type="ORF">NWFMUON74_57000</name>
</gene>
<dbReference type="Proteomes" id="UP000516173">
    <property type="component" value="Chromosome"/>
</dbReference>
<feature type="chain" id="PRO_5028878465" evidence="1">
    <location>
        <begin position="28"/>
        <end position="79"/>
    </location>
</feature>
<feature type="signal peptide" evidence="1">
    <location>
        <begin position="1"/>
        <end position="27"/>
    </location>
</feature>
<evidence type="ECO:0000256" key="1">
    <source>
        <dbReference type="SAM" id="SignalP"/>
    </source>
</evidence>
<reference evidence="2 3" key="1">
    <citation type="submission" date="2020-08" db="EMBL/GenBank/DDBJ databases">
        <title>Genome Sequencing of Nocardia wallacei strain FMUON74 and assembly.</title>
        <authorList>
            <person name="Toyokawa M."/>
            <person name="Uesaka K."/>
        </authorList>
    </citation>
    <scope>NUCLEOTIDE SEQUENCE [LARGE SCALE GENOMIC DNA]</scope>
    <source>
        <strain evidence="2 3">FMUON74</strain>
    </source>
</reference>